<feature type="transmembrane region" description="Helical" evidence="10">
    <location>
        <begin position="191"/>
        <end position="218"/>
    </location>
</feature>
<keyword evidence="10" id="KW-1003">Cell membrane</keyword>
<dbReference type="PANTHER" id="PTHR30578">
    <property type="entry name" value="ELECTRON TRANSPORT COMPLEX PROTEIN RNFD"/>
    <property type="match status" value="1"/>
</dbReference>
<keyword evidence="3 10" id="KW-0285">Flavoprotein</keyword>
<dbReference type="GO" id="GO:0055085">
    <property type="term" value="P:transmembrane transport"/>
    <property type="evidence" value="ECO:0007669"/>
    <property type="project" value="InterPro"/>
</dbReference>
<comment type="cofactor">
    <cofactor evidence="10">
        <name>FMN</name>
        <dbReference type="ChEBI" id="CHEBI:58210"/>
    </cofactor>
</comment>
<dbReference type="EC" id="7.-.-.-" evidence="10"/>
<comment type="subcellular location">
    <subcellularLocation>
        <location evidence="10">Cell membrane</location>
        <topology evidence="10">Multi-pass membrane protein</topology>
    </subcellularLocation>
</comment>
<comment type="caution">
    <text evidence="10">Lacks conserved residue(s) required for the propagation of feature annotation.</text>
</comment>
<keyword evidence="6 10" id="KW-1278">Translocase</keyword>
<accession>A0A212LSY5</accession>
<dbReference type="RefSeq" id="WP_288183978.1">
    <property type="nucleotide sequence ID" value="NZ_LT608335.1"/>
</dbReference>
<keyword evidence="7 10" id="KW-0249">Electron transport</keyword>
<protein>
    <recommendedName>
        <fullName evidence="10">Ion-translocating oxidoreductase complex subunit D</fullName>
        <ecNumber evidence="10">7.-.-.-</ecNumber>
    </recommendedName>
    <alternativeName>
        <fullName evidence="10">Rnf electron transport complex subunit D</fullName>
    </alternativeName>
</protein>
<keyword evidence="1 10" id="KW-0813">Transport</keyword>
<evidence type="ECO:0000256" key="6">
    <source>
        <dbReference type="ARBA" id="ARBA00022967"/>
    </source>
</evidence>
<dbReference type="Pfam" id="PF03116">
    <property type="entry name" value="NQR2_RnfD_RnfE"/>
    <property type="match status" value="1"/>
</dbReference>
<proteinExistence type="inferred from homology"/>
<keyword evidence="5 10" id="KW-0812">Transmembrane</keyword>
<feature type="transmembrane region" description="Helical" evidence="10">
    <location>
        <begin position="224"/>
        <end position="247"/>
    </location>
</feature>
<feature type="transmembrane region" description="Helical" evidence="10">
    <location>
        <begin position="127"/>
        <end position="146"/>
    </location>
</feature>
<evidence type="ECO:0000313" key="11">
    <source>
        <dbReference type="EMBL" id="SCM80724.1"/>
    </source>
</evidence>
<name>A0A212LSY5_9FIRM</name>
<dbReference type="HAMAP" id="MF_00462">
    <property type="entry name" value="RsxD_RnfD"/>
    <property type="match status" value="1"/>
</dbReference>
<evidence type="ECO:0000256" key="3">
    <source>
        <dbReference type="ARBA" id="ARBA00022630"/>
    </source>
</evidence>
<evidence type="ECO:0000256" key="2">
    <source>
        <dbReference type="ARBA" id="ARBA00022553"/>
    </source>
</evidence>
<dbReference type="InterPro" id="IPR011303">
    <property type="entry name" value="RnfD_bac"/>
</dbReference>
<evidence type="ECO:0000256" key="7">
    <source>
        <dbReference type="ARBA" id="ARBA00022982"/>
    </source>
</evidence>
<keyword evidence="4 10" id="KW-0288">FMN</keyword>
<dbReference type="NCBIfam" id="TIGR01946">
    <property type="entry name" value="rnfD"/>
    <property type="match status" value="1"/>
</dbReference>
<evidence type="ECO:0000256" key="5">
    <source>
        <dbReference type="ARBA" id="ARBA00022692"/>
    </source>
</evidence>
<sequence length="339" mass="36093">MSAEVKLDTGMLTVSASPHIRCDESISKIMWTVNMALAPAALFSVYQFGIGAFTTLALCIAVCVLTEYLIQKWQEKPITINDGSAFLTGLLLGMNIPPDVPWYMPVFGSVVAIGIAKHTMGGLGFNIFNPALIGRAALVASWPVLMTTWPKMAMPGTVDALTSATPLGILKMEGYAKLVEVFGDQATMYKAMFLGTHGGSMGETSAILLILGGLYLIYRGYVNWQIPVVMISTVAVLTWIFGGLYNVNGSTGLFTGDPILSMLSGGLILGAFFMATDMVTIPITVKGQIIFAAGAGALTVLIRLQGGYPEGVCYAILLMNSVTPLIDRAIKPVRFGKTV</sequence>
<dbReference type="AlphaFoldDB" id="A0A212LSY5"/>
<keyword evidence="9 10" id="KW-0472">Membrane</keyword>
<gene>
    <name evidence="10" type="primary">rnfD</name>
    <name evidence="11" type="ORF">KL86SPO_30902</name>
</gene>
<dbReference type="GO" id="GO:0022900">
    <property type="term" value="P:electron transport chain"/>
    <property type="evidence" value="ECO:0007669"/>
    <property type="project" value="UniProtKB-UniRule"/>
</dbReference>
<dbReference type="GO" id="GO:0005886">
    <property type="term" value="C:plasma membrane"/>
    <property type="evidence" value="ECO:0007669"/>
    <property type="project" value="UniProtKB-SubCell"/>
</dbReference>
<dbReference type="InterPro" id="IPR004338">
    <property type="entry name" value="NqrB/RnfD"/>
</dbReference>
<comment type="function">
    <text evidence="10">Part of a membrane-bound complex that couples electron transfer with translocation of ions across the membrane.</text>
</comment>
<comment type="similarity">
    <text evidence="10">Belongs to the NqrB/RnfD family.</text>
</comment>
<feature type="transmembrane region" description="Helical" evidence="10">
    <location>
        <begin position="45"/>
        <end position="66"/>
    </location>
</feature>
<evidence type="ECO:0000256" key="9">
    <source>
        <dbReference type="ARBA" id="ARBA00023136"/>
    </source>
</evidence>
<organism evidence="11">
    <name type="scientific">uncultured Sporomusa sp</name>
    <dbReference type="NCBI Taxonomy" id="307249"/>
    <lineage>
        <taxon>Bacteria</taxon>
        <taxon>Bacillati</taxon>
        <taxon>Bacillota</taxon>
        <taxon>Negativicutes</taxon>
        <taxon>Selenomonadales</taxon>
        <taxon>Sporomusaceae</taxon>
        <taxon>Sporomusa</taxon>
        <taxon>environmental samples</taxon>
    </lineage>
</organism>
<keyword evidence="2 10" id="KW-0597">Phosphoprotein</keyword>
<evidence type="ECO:0000256" key="8">
    <source>
        <dbReference type="ARBA" id="ARBA00022989"/>
    </source>
</evidence>
<evidence type="ECO:0000256" key="4">
    <source>
        <dbReference type="ARBA" id="ARBA00022643"/>
    </source>
</evidence>
<feature type="transmembrane region" description="Helical" evidence="10">
    <location>
        <begin position="259"/>
        <end position="281"/>
    </location>
</feature>
<comment type="subunit">
    <text evidence="10">The complex is composed of six subunits: RnfA, RnfB, RnfC, RnfD, RnfE and RnfG.</text>
</comment>
<dbReference type="EMBL" id="FMJE01000003">
    <property type="protein sequence ID" value="SCM80724.1"/>
    <property type="molecule type" value="Genomic_DNA"/>
</dbReference>
<evidence type="ECO:0000256" key="10">
    <source>
        <dbReference type="HAMAP-Rule" id="MF_00462"/>
    </source>
</evidence>
<evidence type="ECO:0000256" key="1">
    <source>
        <dbReference type="ARBA" id="ARBA00022448"/>
    </source>
</evidence>
<dbReference type="PANTHER" id="PTHR30578:SF0">
    <property type="entry name" value="ION-TRANSLOCATING OXIDOREDUCTASE COMPLEX SUBUNIT D"/>
    <property type="match status" value="1"/>
</dbReference>
<reference evidence="11" key="1">
    <citation type="submission" date="2016-08" db="EMBL/GenBank/DDBJ databases">
        <authorList>
            <person name="Seilhamer J.J."/>
        </authorList>
    </citation>
    <scope>NUCLEOTIDE SEQUENCE</scope>
    <source>
        <strain evidence="11">86</strain>
    </source>
</reference>
<keyword evidence="8 10" id="KW-1133">Transmembrane helix</keyword>
<feature type="modified residue" description="FMN phosphoryl threonine" evidence="10">
    <location>
        <position position="165"/>
    </location>
</feature>